<evidence type="ECO:0000313" key="2">
    <source>
        <dbReference type="EMBL" id="QQX24886.1"/>
    </source>
</evidence>
<dbReference type="GO" id="GO:0030420">
    <property type="term" value="P:establishment of competence for transformation"/>
    <property type="evidence" value="ECO:0007669"/>
    <property type="project" value="InterPro"/>
</dbReference>
<dbReference type="PATRIC" id="fig|46224.3.peg.1099"/>
<dbReference type="Pfam" id="PF06338">
    <property type="entry name" value="ComK"/>
    <property type="match status" value="1"/>
</dbReference>
<accession>A0A150KMX5</accession>
<dbReference type="InterPro" id="IPR010461">
    <property type="entry name" value="ComK"/>
</dbReference>
<protein>
    <submittedName>
        <fullName evidence="2">Competence protein ComK</fullName>
    </submittedName>
</protein>
<name>A0A150KMX5_9BACI</name>
<reference evidence="2 4" key="2">
    <citation type="submission" date="2020-12" db="EMBL/GenBank/DDBJ databases">
        <title>Taxonomic evaluation of the Bacillus sporothermodurans group of bacteria based on whole genome sequences.</title>
        <authorList>
            <person name="Fiedler G."/>
            <person name="Herbstmann A.-D."/>
            <person name="Doll E."/>
            <person name="Wenning M."/>
            <person name="Brinks E."/>
            <person name="Kabisch J."/>
            <person name="Breitenwieser F."/>
            <person name="Lappann M."/>
            <person name="Boehnlein C."/>
            <person name="Franz C."/>
        </authorList>
    </citation>
    <scope>NUCLEOTIDE SEQUENCE [LARGE SCALE GENOMIC DNA]</scope>
    <source>
        <strain evidence="2 4">DSM 10599</strain>
    </source>
</reference>
<dbReference type="EMBL" id="CP066701">
    <property type="protein sequence ID" value="QQX24886.1"/>
    <property type="molecule type" value="Genomic_DNA"/>
</dbReference>
<dbReference type="Proteomes" id="UP000595512">
    <property type="component" value="Chromosome"/>
</dbReference>
<organism evidence="1 3">
    <name type="scientific">Heyndrickxia sporothermodurans</name>
    <dbReference type="NCBI Taxonomy" id="46224"/>
    <lineage>
        <taxon>Bacteria</taxon>
        <taxon>Bacillati</taxon>
        <taxon>Bacillota</taxon>
        <taxon>Bacilli</taxon>
        <taxon>Bacillales</taxon>
        <taxon>Bacillaceae</taxon>
        <taxon>Heyndrickxia</taxon>
    </lineage>
</organism>
<sequence length="183" mass="21219">MKEVKMYIINNRTCIIYPYFDQYGNLFAIVIETEGVYLVNLSPMEIVEHSLLNYGSSYQGAKEGARHLLGNTTMNPLMISEKLGIYAIPTMSPSSKECVWFMLGQYKKHLPIEKNIVNVLFKNGYETKLSISQKSFENKLQKAFRLREHMEEMGKQEFEYTAFSGYSVVVDPNTNGYIFREYN</sequence>
<dbReference type="STRING" id="46224.B4102_3954"/>
<evidence type="ECO:0000313" key="4">
    <source>
        <dbReference type="Proteomes" id="UP000595512"/>
    </source>
</evidence>
<dbReference type="EMBL" id="LQYN01000129">
    <property type="protein sequence ID" value="KYC89947.1"/>
    <property type="molecule type" value="Genomic_DNA"/>
</dbReference>
<dbReference type="Proteomes" id="UP000075666">
    <property type="component" value="Unassembled WGS sequence"/>
</dbReference>
<dbReference type="OrthoDB" id="2731896at2"/>
<evidence type="ECO:0000313" key="3">
    <source>
        <dbReference type="Proteomes" id="UP000075666"/>
    </source>
</evidence>
<reference evidence="1 3" key="1">
    <citation type="submission" date="2016-01" db="EMBL/GenBank/DDBJ databases">
        <title>Genome Sequences of Twelve Sporeforming Bacillus Species Isolated from Foods.</title>
        <authorList>
            <person name="Berendsen E.M."/>
            <person name="Wells-Bennik M.H."/>
            <person name="Krawcyk A.O."/>
            <person name="De Jong A."/>
            <person name="Holsappel S."/>
            <person name="Eijlander R.T."/>
            <person name="Kuipers O.P."/>
        </authorList>
    </citation>
    <scope>NUCLEOTIDE SEQUENCE [LARGE SCALE GENOMIC DNA]</scope>
    <source>
        <strain evidence="1 3">B4102</strain>
    </source>
</reference>
<proteinExistence type="predicted"/>
<keyword evidence="3" id="KW-1185">Reference proteome</keyword>
<evidence type="ECO:0000313" key="1">
    <source>
        <dbReference type="EMBL" id="KYC89947.1"/>
    </source>
</evidence>
<gene>
    <name evidence="1" type="ORF">B4102_3954</name>
    <name evidence="2" type="ORF">JGZ69_19475</name>
</gene>
<dbReference type="AlphaFoldDB" id="A0A150KMX5"/>
<dbReference type="RefSeq" id="WP_066235639.1">
    <property type="nucleotide sequence ID" value="NZ_CP066701.1"/>
</dbReference>
<dbReference type="KEGG" id="hspo:JGZ69_19475"/>